<dbReference type="Gene3D" id="1.10.287.1040">
    <property type="entry name" value="Exonuclease VII, small subunit"/>
    <property type="match status" value="1"/>
</dbReference>
<reference evidence="7 8" key="1">
    <citation type="submission" date="2016-02" db="EMBL/GenBank/DDBJ databases">
        <title>Draft Genome for Tepidibacillus decaturensis nov. sp. Strain Z9, an Anaerobic, Moderately Thermophilic and Heterotrophic Bacterium from Deep Subsurface of the Illinois Basin, USA.</title>
        <authorList>
            <person name="Dong Y."/>
            <person name="Chang J.Y."/>
            <person name="Sanford R."/>
            <person name="Fouke B.W."/>
        </authorList>
    </citation>
    <scope>NUCLEOTIDE SEQUENCE [LARGE SCALE GENOMIC DNA]</scope>
    <source>
        <strain evidence="7 8">Z9</strain>
    </source>
</reference>
<dbReference type="GO" id="GO:0006308">
    <property type="term" value="P:DNA catabolic process"/>
    <property type="evidence" value="ECO:0007669"/>
    <property type="project" value="UniProtKB-UniRule"/>
</dbReference>
<evidence type="ECO:0000256" key="2">
    <source>
        <dbReference type="ARBA" id="ARBA00022490"/>
    </source>
</evidence>
<dbReference type="STRING" id="1413211.U473_04150"/>
<dbReference type="OrthoDB" id="9798666at2"/>
<dbReference type="Proteomes" id="UP000070352">
    <property type="component" value="Unassembled WGS sequence"/>
</dbReference>
<name>A0A135L2P6_9BACI</name>
<accession>A0A135L2P6</accession>
<dbReference type="PANTHER" id="PTHR34137:SF1">
    <property type="entry name" value="EXODEOXYRIBONUCLEASE 7 SMALL SUBUNIT"/>
    <property type="match status" value="1"/>
</dbReference>
<comment type="function">
    <text evidence="6">Bidirectionally degrades single-stranded DNA into large acid-insoluble oligonucleotides, which are then degraded further into small acid-soluble oligonucleotides.</text>
</comment>
<dbReference type="PANTHER" id="PTHR34137">
    <property type="entry name" value="EXODEOXYRIBONUCLEASE 7 SMALL SUBUNIT"/>
    <property type="match status" value="1"/>
</dbReference>
<evidence type="ECO:0000256" key="5">
    <source>
        <dbReference type="ARBA" id="ARBA00022839"/>
    </source>
</evidence>
<dbReference type="SUPFAM" id="SSF116842">
    <property type="entry name" value="XseB-like"/>
    <property type="match status" value="1"/>
</dbReference>
<dbReference type="EC" id="3.1.11.6" evidence="6"/>
<evidence type="ECO:0000313" key="8">
    <source>
        <dbReference type="Proteomes" id="UP000070352"/>
    </source>
</evidence>
<dbReference type="NCBIfam" id="NF002140">
    <property type="entry name" value="PRK00977.1-4"/>
    <property type="match status" value="1"/>
</dbReference>
<dbReference type="AlphaFoldDB" id="A0A135L2P6"/>
<gene>
    <name evidence="6" type="primary">xseB</name>
    <name evidence="7" type="ORF">U473_04150</name>
</gene>
<comment type="subcellular location">
    <subcellularLocation>
        <location evidence="6">Cytoplasm</location>
    </subcellularLocation>
</comment>
<dbReference type="EMBL" id="LSKU01000001">
    <property type="protein sequence ID" value="KXG43294.1"/>
    <property type="molecule type" value="Genomic_DNA"/>
</dbReference>
<dbReference type="GO" id="GO:0008855">
    <property type="term" value="F:exodeoxyribonuclease VII activity"/>
    <property type="evidence" value="ECO:0007669"/>
    <property type="project" value="UniProtKB-UniRule"/>
</dbReference>
<organism evidence="7 8">
    <name type="scientific">Tepidibacillus decaturensis</name>
    <dbReference type="NCBI Taxonomy" id="1413211"/>
    <lineage>
        <taxon>Bacteria</taxon>
        <taxon>Bacillati</taxon>
        <taxon>Bacillota</taxon>
        <taxon>Bacilli</taxon>
        <taxon>Bacillales</taxon>
        <taxon>Bacillaceae</taxon>
        <taxon>Tepidibacillus</taxon>
    </lineage>
</organism>
<keyword evidence="3 6" id="KW-0540">Nuclease</keyword>
<sequence>MKNEELLTDDQINELSFEQSLERLEIIVEKLESGNVPLEKAIDLFQEGMKLAKRCHSKLENIEHKVEVLLEKDGEWLKKPFEYDEGAE</sequence>
<dbReference type="RefSeq" id="WP_068723625.1">
    <property type="nucleotide sequence ID" value="NZ_LSKU01000001.1"/>
</dbReference>
<protein>
    <recommendedName>
        <fullName evidence="6">Exodeoxyribonuclease 7 small subunit</fullName>
        <ecNumber evidence="6">3.1.11.6</ecNumber>
    </recommendedName>
    <alternativeName>
        <fullName evidence="6">Exodeoxyribonuclease VII small subunit</fullName>
        <shortName evidence="6">Exonuclease VII small subunit</shortName>
    </alternativeName>
</protein>
<keyword evidence="5 6" id="KW-0269">Exonuclease</keyword>
<evidence type="ECO:0000256" key="1">
    <source>
        <dbReference type="ARBA" id="ARBA00009998"/>
    </source>
</evidence>
<dbReference type="GO" id="GO:0009318">
    <property type="term" value="C:exodeoxyribonuclease VII complex"/>
    <property type="evidence" value="ECO:0007669"/>
    <property type="project" value="UniProtKB-UniRule"/>
</dbReference>
<evidence type="ECO:0000256" key="3">
    <source>
        <dbReference type="ARBA" id="ARBA00022722"/>
    </source>
</evidence>
<keyword evidence="4 6" id="KW-0378">Hydrolase</keyword>
<keyword evidence="2 6" id="KW-0963">Cytoplasm</keyword>
<keyword evidence="8" id="KW-1185">Reference proteome</keyword>
<evidence type="ECO:0000256" key="6">
    <source>
        <dbReference type="HAMAP-Rule" id="MF_00337"/>
    </source>
</evidence>
<evidence type="ECO:0000256" key="4">
    <source>
        <dbReference type="ARBA" id="ARBA00022801"/>
    </source>
</evidence>
<dbReference type="InterPro" id="IPR037004">
    <property type="entry name" value="Exonuc_VII_ssu_sf"/>
</dbReference>
<comment type="similarity">
    <text evidence="1 6">Belongs to the XseB family.</text>
</comment>
<dbReference type="InterPro" id="IPR003761">
    <property type="entry name" value="Exonuc_VII_S"/>
</dbReference>
<dbReference type="GO" id="GO:0005829">
    <property type="term" value="C:cytosol"/>
    <property type="evidence" value="ECO:0007669"/>
    <property type="project" value="TreeGrafter"/>
</dbReference>
<dbReference type="Pfam" id="PF02609">
    <property type="entry name" value="Exonuc_VII_S"/>
    <property type="match status" value="1"/>
</dbReference>
<comment type="subunit">
    <text evidence="6">Heterooligomer composed of large and small subunits.</text>
</comment>
<comment type="catalytic activity">
    <reaction evidence="6">
        <text>Exonucleolytic cleavage in either 5'- to 3'- or 3'- to 5'-direction to yield nucleoside 5'-phosphates.</text>
        <dbReference type="EC" id="3.1.11.6"/>
    </reaction>
</comment>
<comment type="caution">
    <text evidence="7">The sequence shown here is derived from an EMBL/GenBank/DDBJ whole genome shotgun (WGS) entry which is preliminary data.</text>
</comment>
<proteinExistence type="inferred from homology"/>
<dbReference type="NCBIfam" id="TIGR01280">
    <property type="entry name" value="xseB"/>
    <property type="match status" value="1"/>
</dbReference>
<evidence type="ECO:0000313" key="7">
    <source>
        <dbReference type="EMBL" id="KXG43294.1"/>
    </source>
</evidence>
<dbReference type="HAMAP" id="MF_00337">
    <property type="entry name" value="Exonuc_7_S"/>
    <property type="match status" value="1"/>
</dbReference>